<evidence type="ECO:0000313" key="6">
    <source>
        <dbReference type="EMBL" id="EFC50784.1"/>
    </source>
</evidence>
<evidence type="ECO:0000256" key="4">
    <source>
        <dbReference type="SAM" id="MobiDB-lite"/>
    </source>
</evidence>
<dbReference type="InterPro" id="IPR017871">
    <property type="entry name" value="ABC_transporter-like_CS"/>
</dbReference>
<dbReference type="eggNOG" id="KOG0927">
    <property type="taxonomic scope" value="Eukaryota"/>
</dbReference>
<dbReference type="PANTHER" id="PTHR19211:SF15">
    <property type="entry name" value="ATP-BINDING CASSETTE SUB-FAMILY F MEMBER 2"/>
    <property type="match status" value="1"/>
</dbReference>
<keyword evidence="7" id="KW-1185">Reference proteome</keyword>
<dbReference type="GO" id="GO:0016887">
    <property type="term" value="F:ATP hydrolysis activity"/>
    <property type="evidence" value="ECO:0007669"/>
    <property type="project" value="InterPro"/>
</dbReference>
<proteinExistence type="predicted"/>
<gene>
    <name evidence="6" type="ORF">NAEGRDRAFT_34736</name>
</gene>
<dbReference type="PANTHER" id="PTHR19211">
    <property type="entry name" value="ATP-BINDING TRANSPORT PROTEIN-RELATED"/>
    <property type="match status" value="1"/>
</dbReference>
<dbReference type="GeneID" id="8863824"/>
<dbReference type="Pfam" id="PF12848">
    <property type="entry name" value="ABC_tran_Xtn"/>
    <property type="match status" value="1"/>
</dbReference>
<dbReference type="SUPFAM" id="SSF52540">
    <property type="entry name" value="P-loop containing nucleoside triphosphate hydrolases"/>
    <property type="match status" value="2"/>
</dbReference>
<keyword evidence="2" id="KW-0547">Nucleotide-binding</keyword>
<evidence type="ECO:0000256" key="1">
    <source>
        <dbReference type="ARBA" id="ARBA00022737"/>
    </source>
</evidence>
<evidence type="ECO:0000256" key="2">
    <source>
        <dbReference type="ARBA" id="ARBA00022741"/>
    </source>
</evidence>
<dbReference type="FunFam" id="3.40.50.300:FF:000011">
    <property type="entry name" value="Putative ABC transporter ATP-binding component"/>
    <property type="match status" value="1"/>
</dbReference>
<keyword evidence="3" id="KW-0067">ATP-binding</keyword>
<dbReference type="FunCoup" id="D2UYF5">
    <property type="interactions" value="363"/>
</dbReference>
<dbReference type="OMA" id="DWMGQWT"/>
<dbReference type="AlphaFoldDB" id="D2UYF5"/>
<evidence type="ECO:0000259" key="5">
    <source>
        <dbReference type="PROSITE" id="PS50893"/>
    </source>
</evidence>
<evidence type="ECO:0000313" key="7">
    <source>
        <dbReference type="Proteomes" id="UP000006671"/>
    </source>
</evidence>
<name>D2UYF5_NAEGR</name>
<feature type="region of interest" description="Disordered" evidence="4">
    <location>
        <begin position="1"/>
        <end position="35"/>
    </location>
</feature>
<dbReference type="STRING" id="5762.D2UYF5"/>
<dbReference type="Pfam" id="PF00005">
    <property type="entry name" value="ABC_tran"/>
    <property type="match status" value="2"/>
</dbReference>
<dbReference type="GO" id="GO:0005524">
    <property type="term" value="F:ATP binding"/>
    <property type="evidence" value="ECO:0007669"/>
    <property type="project" value="UniProtKB-KW"/>
</dbReference>
<keyword evidence="1" id="KW-0677">Repeat</keyword>
<organism evidence="7">
    <name type="scientific">Naegleria gruberi</name>
    <name type="common">Amoeba</name>
    <dbReference type="NCBI Taxonomy" id="5762"/>
    <lineage>
        <taxon>Eukaryota</taxon>
        <taxon>Discoba</taxon>
        <taxon>Heterolobosea</taxon>
        <taxon>Tetramitia</taxon>
        <taxon>Eutetramitia</taxon>
        <taxon>Vahlkampfiidae</taxon>
        <taxon>Naegleria</taxon>
    </lineage>
</organism>
<feature type="compositionally biased region" description="Low complexity" evidence="4">
    <location>
        <begin position="12"/>
        <end position="24"/>
    </location>
</feature>
<evidence type="ECO:0000256" key="3">
    <source>
        <dbReference type="ARBA" id="ARBA00022840"/>
    </source>
</evidence>
<dbReference type="OrthoDB" id="2110130at2759"/>
<protein>
    <recommendedName>
        <fullName evidence="5">ABC transporter domain-containing protein</fullName>
    </recommendedName>
</protein>
<dbReference type="InterPro" id="IPR050611">
    <property type="entry name" value="ABCF"/>
</dbReference>
<dbReference type="PROSITE" id="PS00211">
    <property type="entry name" value="ABC_TRANSPORTER_1"/>
    <property type="match status" value="1"/>
</dbReference>
<sequence>MPPKKNNKKGGKSNTPSPASTTPTKVDYDSDDENHELQQDASTTTLHISATGNLVSHPLSMDLKFEHFSISISSPQLSASVDLIDDTEFCLNRGVKYGLIGLNGSGKSTLLKVLGRRMIPIPKQISIYHLQGEAKPTDMSALDYVLSSVDKERKRLEKELNDPKTTTERQELIMDKLEELDPEWTKPKAAKLLHGLGFTPQMQLKATKDFSGGWRMRIKLAEALFIEPDVLLLDEPTNHLDLETCVWLEMYLKEYENSLIIISHSQDFLNNVCTSIIHLKDQRLTYYGGNYDTYCKTREELEVNQMKRYQSEQDDISRMKEYIAKFGQTSIKMSRQAKSKEKQLEKMMRSGLTEKVTADKIFKFTFPDVPKLPPPVLQFNEVSFHYPATEIMPEPPLLFSKLSLGVDMDSRIALVGPNGAGKSTLMKLMVKQLKPVSGDINLHSHLKIGHYHQHLTEQLDEDMTPLEWMFKEFPDLIENNSNGTEMMRAAIGTYGISGTRQTAPIKCLSDGLKSRLIFAWLALKKPFILFLDEPTNHLDIETIDSLAEAINCYSGGVVLVSHDFRLIDKIENKQIWQVEKGTVKIYKDNIDAYKKKLIKEIREASK</sequence>
<dbReference type="Gene3D" id="3.40.50.300">
    <property type="entry name" value="P-loop containing nucleotide triphosphate hydrolases"/>
    <property type="match status" value="2"/>
</dbReference>
<dbReference type="InterPro" id="IPR027417">
    <property type="entry name" value="P-loop_NTPase"/>
</dbReference>
<feature type="domain" description="ABC transporter" evidence="5">
    <location>
        <begin position="377"/>
        <end position="605"/>
    </location>
</feature>
<dbReference type="InterPro" id="IPR003593">
    <property type="entry name" value="AAA+_ATPase"/>
</dbReference>
<dbReference type="InterPro" id="IPR003439">
    <property type="entry name" value="ABC_transporter-like_ATP-bd"/>
</dbReference>
<dbReference type="PROSITE" id="PS50893">
    <property type="entry name" value="ABC_TRANSPORTER_2"/>
    <property type="match status" value="2"/>
</dbReference>
<dbReference type="VEuPathDB" id="AmoebaDB:NAEGRDRAFT_34736"/>
<dbReference type="KEGG" id="ngr:NAEGRDRAFT_34736"/>
<dbReference type="InterPro" id="IPR032781">
    <property type="entry name" value="ABC_tran_Xtn"/>
</dbReference>
<accession>D2UYF5</accession>
<dbReference type="EMBL" id="GG738845">
    <property type="protein sequence ID" value="EFC50784.1"/>
    <property type="molecule type" value="Genomic_DNA"/>
</dbReference>
<dbReference type="FunFam" id="3.40.50.300:FF:000104">
    <property type="entry name" value="ATP-binding cassette sub-family F member 3"/>
    <property type="match status" value="1"/>
</dbReference>
<dbReference type="InParanoid" id="D2UYF5"/>
<dbReference type="RefSeq" id="XP_002683528.1">
    <property type="nucleotide sequence ID" value="XM_002683482.1"/>
</dbReference>
<feature type="compositionally biased region" description="Basic residues" evidence="4">
    <location>
        <begin position="1"/>
        <end position="11"/>
    </location>
</feature>
<dbReference type="CDD" id="cd03221">
    <property type="entry name" value="ABCF_EF-3"/>
    <property type="match status" value="2"/>
</dbReference>
<dbReference type="Proteomes" id="UP000006671">
    <property type="component" value="Unassembled WGS sequence"/>
</dbReference>
<dbReference type="SMART" id="SM00382">
    <property type="entry name" value="AAA"/>
    <property type="match status" value="2"/>
</dbReference>
<reference evidence="6 7" key="1">
    <citation type="journal article" date="2010" name="Cell">
        <title>The genome of Naegleria gruberi illuminates early eukaryotic versatility.</title>
        <authorList>
            <person name="Fritz-Laylin L.K."/>
            <person name="Prochnik S.E."/>
            <person name="Ginger M.L."/>
            <person name="Dacks J.B."/>
            <person name="Carpenter M.L."/>
            <person name="Field M.C."/>
            <person name="Kuo A."/>
            <person name="Paredez A."/>
            <person name="Chapman J."/>
            <person name="Pham J."/>
            <person name="Shu S."/>
            <person name="Neupane R."/>
            <person name="Cipriano M."/>
            <person name="Mancuso J."/>
            <person name="Tu H."/>
            <person name="Salamov A."/>
            <person name="Lindquist E."/>
            <person name="Shapiro H."/>
            <person name="Lucas S."/>
            <person name="Grigoriev I.V."/>
            <person name="Cande W.Z."/>
            <person name="Fulton C."/>
            <person name="Rokhsar D.S."/>
            <person name="Dawson S.C."/>
        </authorList>
    </citation>
    <scope>NUCLEOTIDE SEQUENCE [LARGE SCALE GENOMIC DNA]</scope>
    <source>
        <strain evidence="6 7">NEG-M</strain>
    </source>
</reference>
<feature type="domain" description="ABC transporter" evidence="5">
    <location>
        <begin position="63"/>
        <end position="306"/>
    </location>
</feature>